<dbReference type="GO" id="GO:0000731">
    <property type="term" value="P:DNA synthesis involved in DNA repair"/>
    <property type="evidence" value="ECO:0007669"/>
    <property type="project" value="TreeGrafter"/>
</dbReference>
<evidence type="ECO:0000256" key="1">
    <source>
        <dbReference type="ARBA" id="ARBA00023236"/>
    </source>
</evidence>
<feature type="coiled-coil region" evidence="2">
    <location>
        <begin position="365"/>
        <end position="477"/>
    </location>
</feature>
<dbReference type="SUPFAM" id="SSF52540">
    <property type="entry name" value="P-loop containing nucleoside triphosphate hydrolases"/>
    <property type="match status" value="1"/>
</dbReference>
<feature type="coiled-coil region" evidence="2">
    <location>
        <begin position="682"/>
        <end position="709"/>
    </location>
</feature>
<name>A0A9W4B7R1_9MYCO</name>
<dbReference type="Gene3D" id="3.40.50.300">
    <property type="entry name" value="P-loop containing nucleotide triphosphate hydrolases"/>
    <property type="match status" value="1"/>
</dbReference>
<sequence>MNLVCHKDTEPAQDLVRARIRPTSANGSAPNFPADTTPSRAGVVVPVAYVGRPDPRPQRTTLTTEQFHLSRLQVINWGVFDGYHSIPFSRGGALIAGASGSGKSSLLDAISLGFLPFNRRNFNASGDNTAAGSSAGRRTVDKYVRGAWGQRSDGGSSRVMYLRGDGTAWSAVAVTYASDSGRTVTGLVLKWLTGESRNDSSSRFVLGDGDLDIEDVCNRWAAGHFDAKVFTADWRFSTKVESQYLAQLYATIGIRASDAAQQLLGKAKSLKSVGGLEQFVREFMLDEPDSLARLPEALKQIDPLVEARELLAVAQKKRKILGDIENIHHRYTSESSDLGIIDLVDAPMVRAFTDHVRLAQCPEQIATLDSTIDQLENEYEDVTRSLNLAKAEADSLNAQISGSSANLAPLQSQVTAAEAEAEQIERRRAAYDDMLTAQDIEHPDTADEFWNLREDLLSQATELLAKVERNREASTDAEYAQKSARIARDDAAKELKRVEHVGSALPEFAIAMRDHICAAIKADSTELPYIAELLDLKPDQTRWRTAVEKVLRSAGLRLLVPDQHWEKVLRFVNDTDMRGRLQLHHVRAKFLGAESVDPDPNTLAGKLFAVNPSHPCAAEALDVIANAGDHICVDTPDVFARFRRAVTDTGLYKDSDRLAVKDDRSPIRQSEYLYQGDVTAKINALTLELATAEDAYQKARRVADDIAAQRQQWRDRATACKAICEQYPQWSQIDTETADGHAERLREQYELLLAENPDLDALNARADECWSQIQKFMTRRGAIQTRRDGLDERRTRLMELAERLSPTFVSEPLTELLHRYAAQLPVSLELLDPEPHRDALFASIKKDREQLRESRRRSYDELARILNTFDTSFPDAIPNDSEDFDERVHDYVALCKHIDERELPEAYERMMRLVTEQAPDAILTLHRVAEQETRRIAEQIERVNTGLGAVEFNRGTRLTLRATPRQLPAVAELTEIVRSISRRIAEVGLGDKQAILDQYADILRLRNRLASTAPEDKAWTRDALDVRNRFTFDCAEWAGDELIRTHSNAGDNSGGEQEKLMAFCLAGALSFNLASPAQDSYSAAAEGHDNTPVFAQLMLDEAFSKSDPQFAQQALSAFRKFGFQLVIVATVQNATTIQPYIDSVVMVSKTEATGRNVRPVATVATRTISEFTSLRKEMRASAAKVPAGV</sequence>
<keyword evidence="1" id="KW-0742">SOS response</keyword>
<dbReference type="PANTHER" id="PTHR32182">
    <property type="entry name" value="DNA REPLICATION AND REPAIR PROTEIN RECF"/>
    <property type="match status" value="1"/>
</dbReference>
<evidence type="ECO:0000313" key="3">
    <source>
        <dbReference type="EMBL" id="BBY95646.1"/>
    </source>
</evidence>
<protein>
    <submittedName>
        <fullName evidence="3">Nuclease</fullName>
    </submittedName>
</protein>
<keyword evidence="1" id="KW-0227">DNA damage</keyword>
<dbReference type="AlphaFoldDB" id="A0A9W4B7R1"/>
<dbReference type="KEGG" id="mgau:MGALJ_53150"/>
<keyword evidence="4" id="KW-1185">Reference proteome</keyword>
<dbReference type="Proteomes" id="UP000465785">
    <property type="component" value="Chromosome"/>
</dbReference>
<dbReference type="Pfam" id="PF13555">
    <property type="entry name" value="AAA_29"/>
    <property type="match status" value="1"/>
</dbReference>
<accession>A0A9W4B7R1</accession>
<evidence type="ECO:0000256" key="2">
    <source>
        <dbReference type="SAM" id="Coils"/>
    </source>
</evidence>
<reference evidence="3 4" key="1">
    <citation type="journal article" date="2019" name="Emerg. Microbes Infect.">
        <title>Comprehensive subspecies identification of 175 nontuberculous mycobacteria species based on 7547 genomic profiles.</title>
        <authorList>
            <person name="Matsumoto Y."/>
            <person name="Kinjo T."/>
            <person name="Motooka D."/>
            <person name="Nabeya D."/>
            <person name="Jung N."/>
            <person name="Uechi K."/>
            <person name="Horii T."/>
            <person name="Iida T."/>
            <person name="Fujita J."/>
            <person name="Nakamura S."/>
        </authorList>
    </citation>
    <scope>NUCLEOTIDE SEQUENCE [LARGE SCALE GENOMIC DNA]</scope>
    <source>
        <strain evidence="3 4">JCM 6399</strain>
    </source>
</reference>
<proteinExistence type="predicted"/>
<dbReference type="EMBL" id="AP022601">
    <property type="protein sequence ID" value="BBY95646.1"/>
    <property type="molecule type" value="Genomic_DNA"/>
</dbReference>
<dbReference type="GO" id="GO:0009432">
    <property type="term" value="P:SOS response"/>
    <property type="evidence" value="ECO:0007669"/>
    <property type="project" value="UniProtKB-KW"/>
</dbReference>
<dbReference type="Pfam" id="PF13558">
    <property type="entry name" value="SbcC_Walker_B"/>
    <property type="match status" value="1"/>
</dbReference>
<organism evidence="3 4">
    <name type="scientific">Mycobacterium gallinarum</name>
    <dbReference type="NCBI Taxonomy" id="39689"/>
    <lineage>
        <taxon>Bacteria</taxon>
        <taxon>Bacillati</taxon>
        <taxon>Actinomycetota</taxon>
        <taxon>Actinomycetes</taxon>
        <taxon>Mycobacteriales</taxon>
        <taxon>Mycobacteriaceae</taxon>
        <taxon>Mycobacterium</taxon>
    </lineage>
</organism>
<dbReference type="InterPro" id="IPR027417">
    <property type="entry name" value="P-loop_NTPase"/>
</dbReference>
<evidence type="ECO:0000313" key="4">
    <source>
        <dbReference type="Proteomes" id="UP000465785"/>
    </source>
</evidence>
<dbReference type="GO" id="GO:0006302">
    <property type="term" value="P:double-strand break repair"/>
    <property type="evidence" value="ECO:0007669"/>
    <property type="project" value="TreeGrafter"/>
</dbReference>
<dbReference type="PANTHER" id="PTHR32182:SF22">
    <property type="entry name" value="ATP-DEPENDENT ENDONUCLEASE, OLD FAMILY-RELATED"/>
    <property type="match status" value="1"/>
</dbReference>
<gene>
    <name evidence="3" type="ORF">MGALJ_53150</name>
</gene>
<keyword evidence="2" id="KW-0175">Coiled coil</keyword>